<gene>
    <name evidence="5" type="ORF">HV164_16700</name>
</gene>
<keyword evidence="1" id="KW-0805">Transcription regulation</keyword>
<accession>A0ABD7B0Y7</accession>
<keyword evidence="2" id="KW-0238">DNA-binding</keyword>
<dbReference type="InterPro" id="IPR018060">
    <property type="entry name" value="HTH_AraC"/>
</dbReference>
<sequence>MDALSRLLTLNDPQGSIDKNCLLSRDWQLPHAAGELSVIRWHTVTQGAAQLDLPDGSSYTLHPGAVVMLAQNSAHRLCQSGEEQTHLVCGSLRLQASSRYFLTALPELLILAPEENSPVGQWLRAMIELLQRESMSTLPGSEVVCSQQCATLFTLAVREWLTRAAPGKNMLNLLLHPKLGVIANLMLELPAHPWTVEELAQRAHMSRASFAQLFREVSNSTPLAVLTTLRLQFAAQMLARDSRPLIVIAEAVGYASESSFHKVFLREYGCTPGEYRKRVKALEK</sequence>
<dbReference type="PANTHER" id="PTHR46796:SF7">
    <property type="entry name" value="ARAC FAMILY TRANSCRIPTIONAL REGULATOR"/>
    <property type="match status" value="1"/>
</dbReference>
<dbReference type="Pfam" id="PF12833">
    <property type="entry name" value="HTH_18"/>
    <property type="match status" value="1"/>
</dbReference>
<dbReference type="InterPro" id="IPR020449">
    <property type="entry name" value="Tscrpt_reg_AraC-type_HTH"/>
</dbReference>
<dbReference type="Gene3D" id="1.10.10.60">
    <property type="entry name" value="Homeodomain-like"/>
    <property type="match status" value="2"/>
</dbReference>
<evidence type="ECO:0000256" key="1">
    <source>
        <dbReference type="ARBA" id="ARBA00023015"/>
    </source>
</evidence>
<feature type="domain" description="HTH araC/xylS-type" evidence="4">
    <location>
        <begin position="180"/>
        <end position="278"/>
    </location>
</feature>
<dbReference type="PANTHER" id="PTHR46796">
    <property type="entry name" value="HTH-TYPE TRANSCRIPTIONAL ACTIVATOR RHAS-RELATED"/>
    <property type="match status" value="1"/>
</dbReference>
<dbReference type="InterPro" id="IPR032783">
    <property type="entry name" value="AraC_lig"/>
</dbReference>
<dbReference type="PRINTS" id="PR00032">
    <property type="entry name" value="HTHARAC"/>
</dbReference>
<evidence type="ECO:0000313" key="5">
    <source>
        <dbReference type="EMBL" id="QLY38057.1"/>
    </source>
</evidence>
<dbReference type="SMART" id="SM00342">
    <property type="entry name" value="HTH_ARAC"/>
    <property type="match status" value="1"/>
</dbReference>
<dbReference type="GO" id="GO:0003677">
    <property type="term" value="F:DNA binding"/>
    <property type="evidence" value="ECO:0007669"/>
    <property type="project" value="UniProtKB-KW"/>
</dbReference>
<evidence type="ECO:0000256" key="2">
    <source>
        <dbReference type="ARBA" id="ARBA00023125"/>
    </source>
</evidence>
<dbReference type="NCBIfam" id="NF040475">
    <property type="entry name" value="chlor_reg_RclR"/>
    <property type="match status" value="1"/>
</dbReference>
<dbReference type="GO" id="GO:0006355">
    <property type="term" value="P:regulation of DNA-templated transcription"/>
    <property type="evidence" value="ECO:0007669"/>
    <property type="project" value="UniProtKB-ARBA"/>
</dbReference>
<keyword evidence="3" id="KW-0804">Transcription</keyword>
<protein>
    <submittedName>
        <fullName evidence="5">AraC family transcriptional regulator</fullName>
    </submittedName>
</protein>
<dbReference type="PROSITE" id="PS01124">
    <property type="entry name" value="HTH_ARAC_FAMILY_2"/>
    <property type="match status" value="1"/>
</dbReference>
<dbReference type="InterPro" id="IPR053531">
    <property type="entry name" value="RCS-HTH_transactivator"/>
</dbReference>
<dbReference type="InterPro" id="IPR009057">
    <property type="entry name" value="Homeodomain-like_sf"/>
</dbReference>
<name>A0ABD7B0Y7_CITFR</name>
<dbReference type="InterPro" id="IPR018062">
    <property type="entry name" value="HTH_AraC-typ_CS"/>
</dbReference>
<dbReference type="SUPFAM" id="SSF46689">
    <property type="entry name" value="Homeodomain-like"/>
    <property type="match status" value="2"/>
</dbReference>
<reference evidence="6" key="1">
    <citation type="submission" date="2020-06" db="EMBL/GenBank/DDBJ databases">
        <title>REHAB project genomes.</title>
        <authorList>
            <person name="Shaw L.P."/>
        </authorList>
    </citation>
    <scope>NUCLEOTIDE SEQUENCE [LARGE SCALE GENOMIC DNA]</scope>
    <source>
        <strain evidence="6">RHBSTW-00334</strain>
    </source>
</reference>
<dbReference type="CDD" id="cd06995">
    <property type="entry name" value="cupin_YkgD-like_N"/>
    <property type="match status" value="1"/>
</dbReference>
<dbReference type="AlphaFoldDB" id="A0ABD7B0Y7"/>
<evidence type="ECO:0000313" key="6">
    <source>
        <dbReference type="Proteomes" id="UP000512043"/>
    </source>
</evidence>
<dbReference type="PROSITE" id="PS00041">
    <property type="entry name" value="HTH_ARAC_FAMILY_1"/>
    <property type="match status" value="1"/>
</dbReference>
<dbReference type="RefSeq" id="WP_115259159.1">
    <property type="nucleotide sequence ID" value="NZ_CP055466.1"/>
</dbReference>
<evidence type="ECO:0000259" key="4">
    <source>
        <dbReference type="PROSITE" id="PS01124"/>
    </source>
</evidence>
<dbReference type="Proteomes" id="UP000512043">
    <property type="component" value="Chromosome"/>
</dbReference>
<organism evidence="5 6">
    <name type="scientific">Citrobacter freundii</name>
    <dbReference type="NCBI Taxonomy" id="546"/>
    <lineage>
        <taxon>Bacteria</taxon>
        <taxon>Pseudomonadati</taxon>
        <taxon>Pseudomonadota</taxon>
        <taxon>Gammaproteobacteria</taxon>
        <taxon>Enterobacterales</taxon>
        <taxon>Enterobacteriaceae</taxon>
        <taxon>Citrobacter</taxon>
        <taxon>Citrobacter freundii complex</taxon>
    </lineage>
</organism>
<dbReference type="Pfam" id="PF12852">
    <property type="entry name" value="Cupin_6"/>
    <property type="match status" value="1"/>
</dbReference>
<dbReference type="EMBL" id="CP056597">
    <property type="protein sequence ID" value="QLY38057.1"/>
    <property type="molecule type" value="Genomic_DNA"/>
</dbReference>
<evidence type="ECO:0000256" key="3">
    <source>
        <dbReference type="ARBA" id="ARBA00023163"/>
    </source>
</evidence>
<dbReference type="InterPro" id="IPR050204">
    <property type="entry name" value="AraC_XylS_family_regulators"/>
</dbReference>
<proteinExistence type="predicted"/>